<dbReference type="Proteomes" id="UP001057402">
    <property type="component" value="Chromosome 1"/>
</dbReference>
<comment type="caution">
    <text evidence="1">The sequence shown here is derived from an EMBL/GenBank/DDBJ whole genome shotgun (WGS) entry which is preliminary data.</text>
</comment>
<evidence type="ECO:0000313" key="2">
    <source>
        <dbReference type="Proteomes" id="UP001057402"/>
    </source>
</evidence>
<reference evidence="2" key="1">
    <citation type="journal article" date="2023" name="Front. Plant Sci.">
        <title>Chromosomal-level genome assembly of Melastoma candidum provides insights into trichome evolution.</title>
        <authorList>
            <person name="Zhong Y."/>
            <person name="Wu W."/>
            <person name="Sun C."/>
            <person name="Zou P."/>
            <person name="Liu Y."/>
            <person name="Dai S."/>
            <person name="Zhou R."/>
        </authorList>
    </citation>
    <scope>NUCLEOTIDE SEQUENCE [LARGE SCALE GENOMIC DNA]</scope>
</reference>
<sequence>MKRHDSQQLEQKNDCWIDGGDGSQGHLQWSQGPVKPGLCGILRQWSSSKRTGLKKKLVAKEGENPQRCQLRLAHDSLDENDQTSLASRMPMRSCSFSLLDTSENSVYSQSFDSEKEKSRSECRSFDTEGPAECKRSLAWSDVTTDSIEKWSSQKLQKDDHFPEVNRANIRKPTGRDDSLVRPKNGVDSCAITGDVSNGRQLPPRSFSRKALRFSLCQSSENSSDVSVGQREFSLKKPKWHSPDRAHHVFEDPFSGRSIQEDTGFEIPPGESCERERTGLPEVAESSGISEKVHHAKSVLKDTLDAEPSGDAADDSAWGLSEYYDLALLNPSDGSWTDSRSQQFLGIPNESLCRIEDDFSRVYNACDVGNEETANGRNDESYGARLSRSFIEIDPIPIPGPPGSFLPSPGATGSDDFQGNSSLTTSQAQSSHHHQDLIDGDALDSPASATSTVSNSAEAEWGMDYSEDLVSVGCPPLPDTWMSFSNAGIGCSSNQQSASAAPASSALPETICGNSDGKKADNVIIKKGPPFTIDGDWPCYCQKKDRAVSQSSILDYREMRPPNLGRQMGRDQISTLGKLNIGSEGLILEAAKTLTAPSSRSFSSGELSNGSDHVDCDFLSPSSSNPVLRLMGKDLIVIKKEDDATTMPNRSQSSAPVPVPAEIRDSRCGSPRVDGQNQKEYHHKDTDYTPVPSFPDSSTIYTGITSSLMVQHPRPVSKLAGVSVGSRLWSQFESTEQVGLDRHIMTTTAAPIYLKEVVATDGAYGRNSLATSTAIPDGNLPRDAVRLPLAPANTARETSAALPPIYLSREPVAGLAISHPKVMGLHDANSSQDVDHQLLPQTPSFAAATQFLGHPGSGFTFYPRFS</sequence>
<dbReference type="EMBL" id="CM042880">
    <property type="protein sequence ID" value="KAI4389687.1"/>
    <property type="molecule type" value="Genomic_DNA"/>
</dbReference>
<gene>
    <name evidence="1" type="ORF">MLD38_001888</name>
</gene>
<organism evidence="1 2">
    <name type="scientific">Melastoma candidum</name>
    <dbReference type="NCBI Taxonomy" id="119954"/>
    <lineage>
        <taxon>Eukaryota</taxon>
        <taxon>Viridiplantae</taxon>
        <taxon>Streptophyta</taxon>
        <taxon>Embryophyta</taxon>
        <taxon>Tracheophyta</taxon>
        <taxon>Spermatophyta</taxon>
        <taxon>Magnoliopsida</taxon>
        <taxon>eudicotyledons</taxon>
        <taxon>Gunneridae</taxon>
        <taxon>Pentapetalae</taxon>
        <taxon>rosids</taxon>
        <taxon>malvids</taxon>
        <taxon>Myrtales</taxon>
        <taxon>Melastomataceae</taxon>
        <taxon>Melastomatoideae</taxon>
        <taxon>Melastomateae</taxon>
        <taxon>Melastoma</taxon>
    </lineage>
</organism>
<keyword evidence="2" id="KW-1185">Reference proteome</keyword>
<protein>
    <submittedName>
        <fullName evidence="1">Uncharacterized protein</fullName>
    </submittedName>
</protein>
<evidence type="ECO:0000313" key="1">
    <source>
        <dbReference type="EMBL" id="KAI4389687.1"/>
    </source>
</evidence>
<name>A0ACB9SFZ2_9MYRT</name>
<proteinExistence type="predicted"/>
<accession>A0ACB9SFZ2</accession>